<dbReference type="Proteomes" id="UP001165283">
    <property type="component" value="Unassembled WGS sequence"/>
</dbReference>
<keyword evidence="3" id="KW-1185">Reference proteome</keyword>
<dbReference type="InterPro" id="IPR023286">
    <property type="entry name" value="ABATE_dom_sf"/>
</dbReference>
<dbReference type="PANTHER" id="PTHR35525:SF3">
    <property type="entry name" value="BLL6575 PROTEIN"/>
    <property type="match status" value="1"/>
</dbReference>
<proteinExistence type="predicted"/>
<dbReference type="PANTHER" id="PTHR35525">
    <property type="entry name" value="BLL6575 PROTEIN"/>
    <property type="match status" value="1"/>
</dbReference>
<evidence type="ECO:0000259" key="1">
    <source>
        <dbReference type="Pfam" id="PF11706"/>
    </source>
</evidence>
<dbReference type="EMBL" id="JAGSOV010000017">
    <property type="protein sequence ID" value="MCO1655049.1"/>
    <property type="molecule type" value="Genomic_DNA"/>
</dbReference>
<dbReference type="Pfam" id="PF11706">
    <property type="entry name" value="zf-CGNR"/>
    <property type="match status" value="1"/>
</dbReference>
<dbReference type="InterPro" id="IPR010852">
    <property type="entry name" value="ABATE"/>
</dbReference>
<evidence type="ECO:0000313" key="3">
    <source>
        <dbReference type="Proteomes" id="UP001165283"/>
    </source>
</evidence>
<dbReference type="SUPFAM" id="SSF160904">
    <property type="entry name" value="Jann2411-like"/>
    <property type="match status" value="1"/>
</dbReference>
<feature type="domain" description="Zinc finger CGNR" evidence="1">
    <location>
        <begin position="143"/>
        <end position="186"/>
    </location>
</feature>
<dbReference type="Gene3D" id="1.10.3300.10">
    <property type="entry name" value="Jann2411-like domain"/>
    <property type="match status" value="1"/>
</dbReference>
<gene>
    <name evidence="2" type="ORF">KDL28_08265</name>
</gene>
<organism evidence="2 3">
    <name type="scientific">Pseudonocardia humida</name>
    <dbReference type="NCBI Taxonomy" id="2800819"/>
    <lineage>
        <taxon>Bacteria</taxon>
        <taxon>Bacillati</taxon>
        <taxon>Actinomycetota</taxon>
        <taxon>Actinomycetes</taxon>
        <taxon>Pseudonocardiales</taxon>
        <taxon>Pseudonocardiaceae</taxon>
        <taxon>Pseudonocardia</taxon>
    </lineage>
</organism>
<dbReference type="RefSeq" id="WP_252436791.1">
    <property type="nucleotide sequence ID" value="NZ_JAGSOV010000017.1"/>
</dbReference>
<evidence type="ECO:0000313" key="2">
    <source>
        <dbReference type="EMBL" id="MCO1655049.1"/>
    </source>
</evidence>
<comment type="caution">
    <text evidence="2">The sequence shown here is derived from an EMBL/GenBank/DDBJ whole genome shotgun (WGS) entry which is preliminary data.</text>
</comment>
<accession>A0ABT0ZWL3</accession>
<name>A0ABT0ZWL3_9PSEU</name>
<sequence length="199" mass="21251">MRENRPLDPAPEPLVPAQDLVNTWFGRLAGDAEEGLATPVDLARWCRAHGVDVADDGVTDADLDLALVVREGVRAALAPHNDSVQPQDAQALARLRDVAGELTLAVSLAAAQPALVPVGSGVRAMLARVLAGPVVAGDQTWRRLKVCRDCRCRTAFYDYSRNGSGVWCSMAACGAANKQKAFVERRRDRTIAARAARGA</sequence>
<protein>
    <submittedName>
        <fullName evidence="2">CGNR zinc finger domain-containing protein</fullName>
    </submittedName>
</protein>
<dbReference type="InterPro" id="IPR021005">
    <property type="entry name" value="Znf_CGNR"/>
</dbReference>
<dbReference type="Pfam" id="PF07336">
    <property type="entry name" value="ABATE"/>
    <property type="match status" value="1"/>
</dbReference>
<reference evidence="2" key="1">
    <citation type="submission" date="2021-04" db="EMBL/GenBank/DDBJ databases">
        <title>Pseudonocardia sp. nov., isolated from sandy soil of mangrove forest.</title>
        <authorList>
            <person name="Zan Z."/>
            <person name="Huang R."/>
            <person name="Liu W."/>
        </authorList>
    </citation>
    <scope>NUCLEOTIDE SEQUENCE</scope>
    <source>
        <strain evidence="2">S2-4</strain>
    </source>
</reference>